<keyword evidence="3 4" id="KW-0597">Phosphoprotein</keyword>
<dbReference type="SUPFAM" id="SSF47384">
    <property type="entry name" value="Homodimeric domain of signal transducing histidine kinase"/>
    <property type="match status" value="1"/>
</dbReference>
<dbReference type="Pfam" id="PF02518">
    <property type="entry name" value="HATPase_c"/>
    <property type="match status" value="1"/>
</dbReference>
<protein>
    <recommendedName>
        <fullName evidence="2">histidine kinase</fullName>
        <ecNumber evidence="2">2.7.13.3</ecNumber>
    </recommendedName>
</protein>
<keyword evidence="10" id="KW-1185">Reference proteome</keyword>
<evidence type="ECO:0000256" key="3">
    <source>
        <dbReference type="ARBA" id="ARBA00022553"/>
    </source>
</evidence>
<dbReference type="InterPro" id="IPR003594">
    <property type="entry name" value="HATPase_dom"/>
</dbReference>
<gene>
    <name evidence="9" type="ORF">CAL19_12325</name>
</gene>
<dbReference type="InterPro" id="IPR036890">
    <property type="entry name" value="HATPase_C_sf"/>
</dbReference>
<keyword evidence="9" id="KW-0418">Kinase</keyword>
<keyword evidence="9" id="KW-0808">Transferase</keyword>
<dbReference type="PROSITE" id="PS50113">
    <property type="entry name" value="PAC"/>
    <property type="match status" value="1"/>
</dbReference>
<dbReference type="EC" id="2.7.13.3" evidence="2"/>
<dbReference type="SMART" id="SM00387">
    <property type="entry name" value="HATPase_c"/>
    <property type="match status" value="1"/>
</dbReference>
<dbReference type="Gene3D" id="3.30.450.20">
    <property type="entry name" value="PAS domain"/>
    <property type="match status" value="1"/>
</dbReference>
<feature type="domain" description="PAS" evidence="7">
    <location>
        <begin position="22"/>
        <end position="95"/>
    </location>
</feature>
<dbReference type="InterPro" id="IPR003661">
    <property type="entry name" value="HisK_dim/P_dom"/>
</dbReference>
<comment type="catalytic activity">
    <reaction evidence="1">
        <text>ATP + protein L-histidine = ADP + protein N-phospho-L-histidine.</text>
        <dbReference type="EC" id="2.7.13.3"/>
    </reaction>
</comment>
<dbReference type="CDD" id="cd00156">
    <property type="entry name" value="REC"/>
    <property type="match status" value="1"/>
</dbReference>
<dbReference type="PROSITE" id="PS50112">
    <property type="entry name" value="PAS"/>
    <property type="match status" value="1"/>
</dbReference>
<dbReference type="PRINTS" id="PR00344">
    <property type="entry name" value="BCTRLSENSOR"/>
</dbReference>
<organism evidence="9 10">
    <name type="scientific">Bordetella genomosp. 7</name>
    <dbReference type="NCBI Taxonomy" id="1416805"/>
    <lineage>
        <taxon>Bacteria</taxon>
        <taxon>Pseudomonadati</taxon>
        <taxon>Pseudomonadota</taxon>
        <taxon>Betaproteobacteria</taxon>
        <taxon>Burkholderiales</taxon>
        <taxon>Alcaligenaceae</taxon>
        <taxon>Bordetella</taxon>
    </lineage>
</organism>
<dbReference type="InterPro" id="IPR035965">
    <property type="entry name" value="PAS-like_dom_sf"/>
</dbReference>
<dbReference type="Pfam" id="PF00072">
    <property type="entry name" value="Response_reg"/>
    <property type="match status" value="1"/>
</dbReference>
<dbReference type="PANTHER" id="PTHR43065:SF49">
    <property type="entry name" value="HISTIDINE KINASE"/>
    <property type="match status" value="1"/>
</dbReference>
<dbReference type="SMART" id="SM00388">
    <property type="entry name" value="HisKA"/>
    <property type="match status" value="1"/>
</dbReference>
<comment type="caution">
    <text evidence="9">The sequence shown here is derived from an EMBL/GenBank/DDBJ whole genome shotgun (WGS) entry which is preliminary data.</text>
</comment>
<evidence type="ECO:0000259" key="6">
    <source>
        <dbReference type="PROSITE" id="PS50110"/>
    </source>
</evidence>
<dbReference type="CDD" id="cd00130">
    <property type="entry name" value="PAS"/>
    <property type="match status" value="1"/>
</dbReference>
<dbReference type="Gene3D" id="3.40.50.2300">
    <property type="match status" value="1"/>
</dbReference>
<dbReference type="AlphaFoldDB" id="A0A261QYS7"/>
<evidence type="ECO:0000256" key="4">
    <source>
        <dbReference type="PROSITE-ProRule" id="PRU00169"/>
    </source>
</evidence>
<dbReference type="PROSITE" id="PS50109">
    <property type="entry name" value="HIS_KIN"/>
    <property type="match status" value="1"/>
</dbReference>
<evidence type="ECO:0000256" key="1">
    <source>
        <dbReference type="ARBA" id="ARBA00000085"/>
    </source>
</evidence>
<feature type="modified residue" description="4-aspartylphosphate" evidence="4">
    <location>
        <position position="465"/>
    </location>
</feature>
<feature type="domain" description="Response regulatory" evidence="6">
    <location>
        <begin position="414"/>
        <end position="527"/>
    </location>
</feature>
<sequence>MPPETKLSTSGAHLSSLTELDEAYRYQLLVEAVMDYAIYLLDPDGYVSSWNAGAERFKGYQAHEVIGKHFSCFYTDEDRAAGIPAHALATAIQEGRYESEGWRVRKDGSQFWTSVVIDPIRNQHGKLLGFAKITRDITDRKKSEQELRAAREALHHSQKLEALGLLTGGVAHDFNNLLMVIRGSAELLRQPGLTERKRQGYIDAIASTADRAAHLTRQLLAYARKQPLRPVTFDVCGCIESMKELIHATKGSAVDMHYKLSSEPCYVHADRNQLETCILNILINARDAMPDGGSVTIQAQEVQAVPRTRHHAEVNSLHVAIAITDTGTGIPPELVDRVFEPFYTTKEPGRGTGLGLSQVLGFVMQSGGLVDLQSAPGQGTTFTLYLPVAQPLGYEDLLSPNSDSMDALLRPTYRVLLVEDNAEVNEIVTSLLQDLGQKVTTVANGTAALQACEACNGGFDLVITDIVMPEINGIELAQRINTKWPGIRIVLATGYSHILAEFGPTDFELLQKPYSVEALTKVVDSLRIARQARQKPPKTRA</sequence>
<reference evidence="10" key="1">
    <citation type="submission" date="2017-05" db="EMBL/GenBank/DDBJ databases">
        <title>Complete and WGS of Bordetella genogroups.</title>
        <authorList>
            <person name="Spilker T."/>
            <person name="Lipuma J."/>
        </authorList>
    </citation>
    <scope>NUCLEOTIDE SEQUENCE [LARGE SCALE GENOMIC DNA]</scope>
    <source>
        <strain evidence="10">AU18089</strain>
    </source>
</reference>
<evidence type="ECO:0000259" key="8">
    <source>
        <dbReference type="PROSITE" id="PS50113"/>
    </source>
</evidence>
<dbReference type="NCBIfam" id="TIGR00229">
    <property type="entry name" value="sensory_box"/>
    <property type="match status" value="1"/>
</dbReference>
<feature type="domain" description="PAC" evidence="8">
    <location>
        <begin position="97"/>
        <end position="149"/>
    </location>
</feature>
<dbReference type="InterPro" id="IPR011006">
    <property type="entry name" value="CheY-like_superfamily"/>
</dbReference>
<evidence type="ECO:0000313" key="9">
    <source>
        <dbReference type="EMBL" id="OZI17871.1"/>
    </source>
</evidence>
<dbReference type="Gene3D" id="3.30.565.10">
    <property type="entry name" value="Histidine kinase-like ATPase, C-terminal domain"/>
    <property type="match status" value="1"/>
</dbReference>
<dbReference type="SMART" id="SM00448">
    <property type="entry name" value="REC"/>
    <property type="match status" value="1"/>
</dbReference>
<evidence type="ECO:0000259" key="5">
    <source>
        <dbReference type="PROSITE" id="PS50109"/>
    </source>
</evidence>
<dbReference type="Pfam" id="PF00512">
    <property type="entry name" value="HisKA"/>
    <property type="match status" value="1"/>
</dbReference>
<dbReference type="PANTHER" id="PTHR43065">
    <property type="entry name" value="SENSOR HISTIDINE KINASE"/>
    <property type="match status" value="1"/>
</dbReference>
<name>A0A261QYS7_9BORD</name>
<dbReference type="PROSITE" id="PS50110">
    <property type="entry name" value="RESPONSE_REGULATORY"/>
    <property type="match status" value="1"/>
</dbReference>
<dbReference type="InterPro" id="IPR036097">
    <property type="entry name" value="HisK_dim/P_sf"/>
</dbReference>
<dbReference type="SUPFAM" id="SSF55785">
    <property type="entry name" value="PYP-like sensor domain (PAS domain)"/>
    <property type="match status" value="1"/>
</dbReference>
<evidence type="ECO:0000313" key="10">
    <source>
        <dbReference type="Proteomes" id="UP000216947"/>
    </source>
</evidence>
<dbReference type="SUPFAM" id="SSF55874">
    <property type="entry name" value="ATPase domain of HSP90 chaperone/DNA topoisomerase II/histidine kinase"/>
    <property type="match status" value="1"/>
</dbReference>
<accession>A0A261QYS7</accession>
<dbReference type="InterPro" id="IPR001789">
    <property type="entry name" value="Sig_transdc_resp-reg_receiver"/>
</dbReference>
<dbReference type="InterPro" id="IPR000700">
    <property type="entry name" value="PAS-assoc_C"/>
</dbReference>
<dbReference type="SUPFAM" id="SSF52172">
    <property type="entry name" value="CheY-like"/>
    <property type="match status" value="1"/>
</dbReference>
<dbReference type="EMBL" id="NEVK01000006">
    <property type="protein sequence ID" value="OZI17871.1"/>
    <property type="molecule type" value="Genomic_DNA"/>
</dbReference>
<evidence type="ECO:0000259" key="7">
    <source>
        <dbReference type="PROSITE" id="PS50112"/>
    </source>
</evidence>
<dbReference type="Gene3D" id="1.10.287.130">
    <property type="match status" value="1"/>
</dbReference>
<dbReference type="InterPro" id="IPR004358">
    <property type="entry name" value="Sig_transdc_His_kin-like_C"/>
</dbReference>
<feature type="domain" description="Histidine kinase" evidence="5">
    <location>
        <begin position="169"/>
        <end position="390"/>
    </location>
</feature>
<dbReference type="SMART" id="SM00091">
    <property type="entry name" value="PAS"/>
    <property type="match status" value="1"/>
</dbReference>
<dbReference type="CDD" id="cd00082">
    <property type="entry name" value="HisKA"/>
    <property type="match status" value="1"/>
</dbReference>
<dbReference type="InterPro" id="IPR005467">
    <property type="entry name" value="His_kinase_dom"/>
</dbReference>
<dbReference type="RefSeq" id="WP_051423804.1">
    <property type="nucleotide sequence ID" value="NZ_NEVK01000006.1"/>
</dbReference>
<dbReference type="InterPro" id="IPR000014">
    <property type="entry name" value="PAS"/>
</dbReference>
<dbReference type="Pfam" id="PF13426">
    <property type="entry name" value="PAS_9"/>
    <property type="match status" value="1"/>
</dbReference>
<evidence type="ECO:0000256" key="2">
    <source>
        <dbReference type="ARBA" id="ARBA00012438"/>
    </source>
</evidence>
<proteinExistence type="predicted"/>
<dbReference type="GO" id="GO:0000155">
    <property type="term" value="F:phosphorelay sensor kinase activity"/>
    <property type="evidence" value="ECO:0007669"/>
    <property type="project" value="InterPro"/>
</dbReference>
<dbReference type="Proteomes" id="UP000216947">
    <property type="component" value="Unassembled WGS sequence"/>
</dbReference>